<keyword evidence="3" id="KW-1185">Reference proteome</keyword>
<name>A0A9X1Y665_9PROT</name>
<protein>
    <submittedName>
        <fullName evidence="2">Uncharacterized protein</fullName>
    </submittedName>
</protein>
<sequence length="134" mass="13775">MCRLAGNDSRIRLGFRRTLAALAPRLGLLGLGLGVGLASAGLADEPRGAERLATPVAIGPVASSPVAIGPVAIGPVTGDPEHDSIGYPQPRPSECLMVRFTSQPVPVGEVTGDPEHDTVGYRVAGYEPCPPATR</sequence>
<reference evidence="2" key="1">
    <citation type="submission" date="2022-04" db="EMBL/GenBank/DDBJ databases">
        <title>Roseomonas acroporae sp. nov., isolated from coral Acropora digitifera.</title>
        <authorList>
            <person name="Sun H."/>
        </authorList>
    </citation>
    <scope>NUCLEOTIDE SEQUENCE</scope>
    <source>
        <strain evidence="2">NAR14</strain>
    </source>
</reference>
<organism evidence="2 3">
    <name type="scientific">Roseomonas acroporae</name>
    <dbReference type="NCBI Taxonomy" id="2937791"/>
    <lineage>
        <taxon>Bacteria</taxon>
        <taxon>Pseudomonadati</taxon>
        <taxon>Pseudomonadota</taxon>
        <taxon>Alphaproteobacteria</taxon>
        <taxon>Acetobacterales</taxon>
        <taxon>Roseomonadaceae</taxon>
        <taxon>Roseomonas</taxon>
    </lineage>
</organism>
<dbReference type="AlphaFoldDB" id="A0A9X1Y665"/>
<evidence type="ECO:0000313" key="3">
    <source>
        <dbReference type="Proteomes" id="UP001139516"/>
    </source>
</evidence>
<dbReference type="Proteomes" id="UP001139516">
    <property type="component" value="Unassembled WGS sequence"/>
</dbReference>
<comment type="caution">
    <text evidence="2">The sequence shown here is derived from an EMBL/GenBank/DDBJ whole genome shotgun (WGS) entry which is preliminary data.</text>
</comment>
<dbReference type="RefSeq" id="WP_248666327.1">
    <property type="nucleotide sequence ID" value="NZ_JALPRX010000026.1"/>
</dbReference>
<accession>A0A9X1Y665</accession>
<feature type="region of interest" description="Disordered" evidence="1">
    <location>
        <begin position="106"/>
        <end position="134"/>
    </location>
</feature>
<proteinExistence type="predicted"/>
<gene>
    <name evidence="2" type="ORF">M0638_07410</name>
</gene>
<dbReference type="EMBL" id="JALPRX010000026">
    <property type="protein sequence ID" value="MCK8784203.1"/>
    <property type="molecule type" value="Genomic_DNA"/>
</dbReference>
<evidence type="ECO:0000256" key="1">
    <source>
        <dbReference type="SAM" id="MobiDB-lite"/>
    </source>
</evidence>
<evidence type="ECO:0000313" key="2">
    <source>
        <dbReference type="EMBL" id="MCK8784203.1"/>
    </source>
</evidence>